<evidence type="ECO:0000313" key="1">
    <source>
        <dbReference type="EMBL" id="CAH2035627.1"/>
    </source>
</evidence>
<protein>
    <submittedName>
        <fullName evidence="1">Uncharacterized protein</fullName>
    </submittedName>
</protein>
<name>A0ABN8HP63_9NEOP</name>
<feature type="non-terminal residue" evidence="1">
    <location>
        <position position="118"/>
    </location>
</feature>
<evidence type="ECO:0000313" key="2">
    <source>
        <dbReference type="Proteomes" id="UP000837857"/>
    </source>
</evidence>
<keyword evidence="2" id="KW-1185">Reference proteome</keyword>
<dbReference type="Proteomes" id="UP000837857">
    <property type="component" value="Chromosome 1"/>
</dbReference>
<gene>
    <name evidence="1" type="ORF">IPOD504_LOCUS635</name>
</gene>
<sequence>MDPVKKQLLLDKNDLQPEKKEKMKIEERQQFGVATVCNQGANNRLAIKLLLQETNATYLRRGEEPRENIILINNRYKGVRLIPKLTVSKNKMKVKFATQIFSRTVATNMGYLAEGIRA</sequence>
<proteinExistence type="predicted"/>
<accession>A0ABN8HP63</accession>
<dbReference type="EMBL" id="OW152813">
    <property type="protein sequence ID" value="CAH2035627.1"/>
    <property type="molecule type" value="Genomic_DNA"/>
</dbReference>
<reference evidence="1" key="1">
    <citation type="submission" date="2022-03" db="EMBL/GenBank/DDBJ databases">
        <authorList>
            <person name="Martin H S."/>
        </authorList>
    </citation>
    <scope>NUCLEOTIDE SEQUENCE</scope>
</reference>
<organism evidence="1 2">
    <name type="scientific">Iphiclides podalirius</name>
    <name type="common">scarce swallowtail</name>
    <dbReference type="NCBI Taxonomy" id="110791"/>
    <lineage>
        <taxon>Eukaryota</taxon>
        <taxon>Metazoa</taxon>
        <taxon>Ecdysozoa</taxon>
        <taxon>Arthropoda</taxon>
        <taxon>Hexapoda</taxon>
        <taxon>Insecta</taxon>
        <taxon>Pterygota</taxon>
        <taxon>Neoptera</taxon>
        <taxon>Endopterygota</taxon>
        <taxon>Lepidoptera</taxon>
        <taxon>Glossata</taxon>
        <taxon>Ditrysia</taxon>
        <taxon>Papilionoidea</taxon>
        <taxon>Papilionidae</taxon>
        <taxon>Papilioninae</taxon>
        <taxon>Iphiclides</taxon>
    </lineage>
</organism>